<keyword evidence="2 5" id="KW-0812">Transmembrane</keyword>
<feature type="transmembrane region" description="Helical" evidence="5">
    <location>
        <begin position="229"/>
        <end position="246"/>
    </location>
</feature>
<protein>
    <submittedName>
        <fullName evidence="7">O-antigen ligase family protein</fullName>
    </submittedName>
</protein>
<feature type="transmembrane region" description="Helical" evidence="5">
    <location>
        <begin position="58"/>
        <end position="76"/>
    </location>
</feature>
<comment type="subcellular location">
    <subcellularLocation>
        <location evidence="1">Membrane</location>
        <topology evidence="1">Multi-pass membrane protein</topology>
    </subcellularLocation>
</comment>
<evidence type="ECO:0000313" key="8">
    <source>
        <dbReference type="Proteomes" id="UP001589833"/>
    </source>
</evidence>
<feature type="transmembrane region" description="Helical" evidence="5">
    <location>
        <begin position="381"/>
        <end position="401"/>
    </location>
</feature>
<comment type="caution">
    <text evidence="7">The sequence shown here is derived from an EMBL/GenBank/DDBJ whole genome shotgun (WGS) entry which is preliminary data.</text>
</comment>
<keyword evidence="4 5" id="KW-0472">Membrane</keyword>
<evidence type="ECO:0000256" key="3">
    <source>
        <dbReference type="ARBA" id="ARBA00022989"/>
    </source>
</evidence>
<evidence type="ECO:0000256" key="2">
    <source>
        <dbReference type="ARBA" id="ARBA00022692"/>
    </source>
</evidence>
<evidence type="ECO:0000313" key="7">
    <source>
        <dbReference type="EMBL" id="MFC0560847.1"/>
    </source>
</evidence>
<feature type="transmembrane region" description="Helical" evidence="5">
    <location>
        <begin position="407"/>
        <end position="424"/>
    </location>
</feature>
<evidence type="ECO:0000256" key="1">
    <source>
        <dbReference type="ARBA" id="ARBA00004141"/>
    </source>
</evidence>
<dbReference type="PANTHER" id="PTHR37422:SF17">
    <property type="entry name" value="O-ANTIGEN LIGASE"/>
    <property type="match status" value="1"/>
</dbReference>
<sequence length="445" mass="49915">MSKGRANIARVVYFSLRDGPKRFWRGGEIISKLKILISVEFFYIMYLFSGAFKESLNIPFDIAGLFLGMTIVLVSWRLVQKPHFSKVVVTPVIFMFTLLFIVLLSALVNDLSGATIEKMIKLIALTMPAFLLPLFFVDGKDSVKRVLLSISILAVLLSLFSLRMIFDNVGLFIGFNEGNYLGLARITGIGFIALSFFFLISNKKNKVLILPLLLLVSFTLISTGSRMPLLAIALIVIYALLQSFVISKGDILIKKSSILGLLLASGFLFFISFLYARGYFETTFYRFQVLFEGGGGNSVFARLDRIEASIQMFSDNYILGGGFGNLANYYTGTSGLYSHNLFFEFLSELGIMGILWLISFLVFMIYQLLSIYKKKHYSFDGVQFTLIAGFLFFFFNAMVSGDINDNRAVFAFASLLFTLPFAYVKSKENMIKGSMGLKKFRNSGA</sequence>
<evidence type="ECO:0000259" key="6">
    <source>
        <dbReference type="Pfam" id="PF04932"/>
    </source>
</evidence>
<keyword evidence="7" id="KW-0436">Ligase</keyword>
<keyword evidence="8" id="KW-1185">Reference proteome</keyword>
<feature type="transmembrane region" description="Helical" evidence="5">
    <location>
        <begin position="207"/>
        <end position="223"/>
    </location>
</feature>
<dbReference type="Pfam" id="PF04932">
    <property type="entry name" value="Wzy_C"/>
    <property type="match status" value="1"/>
</dbReference>
<dbReference type="InterPro" id="IPR051533">
    <property type="entry name" value="WaaL-like"/>
</dbReference>
<proteinExistence type="predicted"/>
<dbReference type="PANTHER" id="PTHR37422">
    <property type="entry name" value="TEICHURONIC ACID BIOSYNTHESIS PROTEIN TUAE"/>
    <property type="match status" value="1"/>
</dbReference>
<evidence type="ECO:0000256" key="4">
    <source>
        <dbReference type="ARBA" id="ARBA00023136"/>
    </source>
</evidence>
<dbReference type="InterPro" id="IPR007016">
    <property type="entry name" value="O-antigen_ligase-rel_domated"/>
</dbReference>
<organism evidence="7 8">
    <name type="scientific">Halalkalibacter alkalisediminis</name>
    <dbReference type="NCBI Taxonomy" id="935616"/>
    <lineage>
        <taxon>Bacteria</taxon>
        <taxon>Bacillati</taxon>
        <taxon>Bacillota</taxon>
        <taxon>Bacilli</taxon>
        <taxon>Bacillales</taxon>
        <taxon>Bacillaceae</taxon>
        <taxon>Halalkalibacter</taxon>
    </lineage>
</organism>
<name>A0ABV6NJA3_9BACI</name>
<reference evidence="7 8" key="1">
    <citation type="submission" date="2024-09" db="EMBL/GenBank/DDBJ databases">
        <authorList>
            <person name="Sun Q."/>
            <person name="Mori K."/>
        </authorList>
    </citation>
    <scope>NUCLEOTIDE SEQUENCE [LARGE SCALE GENOMIC DNA]</scope>
    <source>
        <strain evidence="7 8">NCAIM B.02301</strain>
    </source>
</reference>
<keyword evidence="3 5" id="KW-1133">Transmembrane helix</keyword>
<gene>
    <name evidence="7" type="ORF">ACFFH4_17940</name>
</gene>
<feature type="transmembrane region" description="Helical" evidence="5">
    <location>
        <begin position="349"/>
        <end position="369"/>
    </location>
</feature>
<feature type="transmembrane region" description="Helical" evidence="5">
    <location>
        <begin position="88"/>
        <end position="107"/>
    </location>
</feature>
<feature type="transmembrane region" description="Helical" evidence="5">
    <location>
        <begin position="119"/>
        <end position="137"/>
    </location>
</feature>
<accession>A0ABV6NJA3</accession>
<dbReference type="GO" id="GO:0016874">
    <property type="term" value="F:ligase activity"/>
    <property type="evidence" value="ECO:0007669"/>
    <property type="project" value="UniProtKB-KW"/>
</dbReference>
<feature type="transmembrane region" description="Helical" evidence="5">
    <location>
        <begin position="258"/>
        <end position="276"/>
    </location>
</feature>
<feature type="domain" description="O-antigen ligase-related" evidence="6">
    <location>
        <begin position="212"/>
        <end position="356"/>
    </location>
</feature>
<dbReference type="EMBL" id="JBHLTR010000045">
    <property type="protein sequence ID" value="MFC0560847.1"/>
    <property type="molecule type" value="Genomic_DNA"/>
</dbReference>
<feature type="transmembrane region" description="Helical" evidence="5">
    <location>
        <begin position="33"/>
        <end position="52"/>
    </location>
</feature>
<dbReference type="RefSeq" id="WP_273847642.1">
    <property type="nucleotide sequence ID" value="NZ_JAQQWT010000029.1"/>
</dbReference>
<dbReference type="Proteomes" id="UP001589833">
    <property type="component" value="Unassembled WGS sequence"/>
</dbReference>
<feature type="transmembrane region" description="Helical" evidence="5">
    <location>
        <begin position="146"/>
        <end position="166"/>
    </location>
</feature>
<feature type="transmembrane region" description="Helical" evidence="5">
    <location>
        <begin position="178"/>
        <end position="200"/>
    </location>
</feature>
<evidence type="ECO:0000256" key="5">
    <source>
        <dbReference type="SAM" id="Phobius"/>
    </source>
</evidence>